<proteinExistence type="predicted"/>
<keyword evidence="1" id="KW-0472">Membrane</keyword>
<evidence type="ECO:0000256" key="1">
    <source>
        <dbReference type="SAM" id="Phobius"/>
    </source>
</evidence>
<keyword evidence="1" id="KW-0812">Transmembrane</keyword>
<evidence type="ECO:0000313" key="2">
    <source>
        <dbReference type="EMBL" id="EJF78910.1"/>
    </source>
</evidence>
<accession>J1J5D2</accession>
<dbReference type="EMBL" id="AILU01000032">
    <property type="protein sequence ID" value="EJF78910.1"/>
    <property type="molecule type" value="Genomic_DNA"/>
</dbReference>
<feature type="transmembrane region" description="Helical" evidence="1">
    <location>
        <begin position="12"/>
        <end position="36"/>
    </location>
</feature>
<comment type="caution">
    <text evidence="2">The sequence shown here is derived from an EMBL/GenBank/DDBJ whole genome shotgun (WGS) entry which is preliminary data.</text>
</comment>
<dbReference type="PATRIC" id="fig|1094563.3.peg.1076"/>
<feature type="transmembrane region" description="Helical" evidence="1">
    <location>
        <begin position="90"/>
        <end position="107"/>
    </location>
</feature>
<organism evidence="2 3">
    <name type="scientific">Candidatus Bartonella washoeensis Sb944nv</name>
    <dbReference type="NCBI Taxonomy" id="1094563"/>
    <lineage>
        <taxon>Bacteria</taxon>
        <taxon>Pseudomonadati</taxon>
        <taxon>Pseudomonadota</taxon>
        <taxon>Alphaproteobacteria</taxon>
        <taxon>Hyphomicrobiales</taxon>
        <taxon>Bartonellaceae</taxon>
        <taxon>Bartonella</taxon>
    </lineage>
</organism>
<keyword evidence="3" id="KW-1185">Reference proteome</keyword>
<gene>
    <name evidence="2" type="ORF">MCQ_00951</name>
</gene>
<dbReference type="eggNOG" id="ENOG503236H">
    <property type="taxonomic scope" value="Bacteria"/>
</dbReference>
<evidence type="ECO:0000313" key="3">
    <source>
        <dbReference type="Proteomes" id="UP000008947"/>
    </source>
</evidence>
<dbReference type="HOGENOM" id="CLU_161847_0_0_5"/>
<sequence>MFFLHLSCKKGNFLPVTTWLLLSSFGILLTSKLVYIHFIAQPNAINGITTNVCDSENKYDQLNITTAANKKFVTLHTNYVLPFNAPQGSLTLNIFLIIAMVICRQLHNLQTQFFSNKRAPPLS</sequence>
<name>J1J5D2_9HYPH</name>
<keyword evidence="1" id="KW-1133">Transmembrane helix</keyword>
<protein>
    <submittedName>
        <fullName evidence="2">Uncharacterized protein</fullName>
    </submittedName>
</protein>
<dbReference type="Proteomes" id="UP000008947">
    <property type="component" value="Unassembled WGS sequence"/>
</dbReference>
<dbReference type="AlphaFoldDB" id="J1J5D2"/>
<dbReference type="RefSeq" id="WP_006923879.1">
    <property type="nucleotide sequence ID" value="NZ_JH725024.1"/>
</dbReference>
<reference evidence="2 3" key="1">
    <citation type="submission" date="2012-03" db="EMBL/GenBank/DDBJ databases">
        <title>The Genome Sequence of Bartonella washoensis Sb944nv.</title>
        <authorList>
            <consortium name="The Broad Institute Genome Sequencing Platform"/>
            <consortium name="The Broad Institute Genome Sequencing Center for Infectious Disease"/>
            <person name="Feldgarden M."/>
            <person name="Kirby J."/>
            <person name="Kosoy M."/>
            <person name="Birtles R."/>
            <person name="Probert W.S."/>
            <person name="Chiaraviglio L."/>
            <person name="Young S.K."/>
            <person name="Zeng Q."/>
            <person name="Gargeya S."/>
            <person name="Fitzgerald M."/>
            <person name="Haas B."/>
            <person name="Abouelleil A."/>
            <person name="Alvarado L."/>
            <person name="Arachchi H.M."/>
            <person name="Berlin A."/>
            <person name="Chapman S.B."/>
            <person name="Gearin G."/>
            <person name="Goldberg J."/>
            <person name="Griggs A."/>
            <person name="Gujja S."/>
            <person name="Hansen M."/>
            <person name="Heiman D."/>
            <person name="Howarth C."/>
            <person name="Larimer J."/>
            <person name="Lui A."/>
            <person name="MacDonald P.J.P."/>
            <person name="McCowen C."/>
            <person name="Montmayeur A."/>
            <person name="Murphy C."/>
            <person name="Neiman D."/>
            <person name="Pearson M."/>
            <person name="Priest M."/>
            <person name="Roberts A."/>
            <person name="Saif S."/>
            <person name="Shea T."/>
            <person name="Sisk P."/>
            <person name="Stolte C."/>
            <person name="Sykes S."/>
            <person name="Wortman J."/>
            <person name="Nusbaum C."/>
            <person name="Birren B."/>
        </authorList>
    </citation>
    <scope>NUCLEOTIDE SEQUENCE [LARGE SCALE GENOMIC DNA]</scope>
    <source>
        <strain evidence="2 3">Sb944nv</strain>
    </source>
</reference>